<keyword evidence="8" id="KW-1185">Reference proteome</keyword>
<dbReference type="AlphaFoldDB" id="A0A9N9QTP6"/>
<evidence type="ECO:0000313" key="7">
    <source>
        <dbReference type="EMBL" id="CAG9783094.1"/>
    </source>
</evidence>
<dbReference type="OrthoDB" id="10254665at2759"/>
<dbReference type="Pfam" id="PF04189">
    <property type="entry name" value="Gcd10p"/>
    <property type="match status" value="1"/>
</dbReference>
<sequence length="433" mass="49243">MTPNKISVGDYLILQKQNYKKLLKFNKPNLTVTVGRDTINLTGIEGWPYFSVFKMVSNSSKKNREYSLELTQEIVNLKDEIDVKISGNDNRNIFDDGHSQKLSAADIEELKVDSSKASDIVETLITNSNTFHSKTEFSQEKYLRKKEKKYFEYIQIVRPNLRIITEVMYKLDPGKIQGIRVDTLSQIITMANIQSEGNHLLYDSGSNGLLAAALLSAIGNQTNGKLVHMHPGNMSQKQALLAMNFNEEHLNRCISVNVYSALRQYYQGCDTNDNTSSELNHLKRKAEDCIEIKSKVSKTENAIDKYINTEDDNISEDSKPEPKKPKWHFDNIAASTILKDKMDSLVIACKEDPKNIFNELLEFVKPGRPFVIYYNVAEPLQQLYMLLKSMSNVAALKLSCNWMRNYQVLPDRTHPEVTMDGAGGFLLTGYVLK</sequence>
<reference evidence="7" key="1">
    <citation type="submission" date="2021-12" db="EMBL/GenBank/DDBJ databases">
        <authorList>
            <person name="King R."/>
        </authorList>
    </citation>
    <scope>NUCLEOTIDE SEQUENCE</scope>
</reference>
<dbReference type="GO" id="GO:0005634">
    <property type="term" value="C:nucleus"/>
    <property type="evidence" value="ECO:0007669"/>
    <property type="project" value="UniProtKB-SubCell"/>
</dbReference>
<dbReference type="Proteomes" id="UP001153714">
    <property type="component" value="Chromosome 10"/>
</dbReference>
<gene>
    <name evidence="7" type="ORF">DIATSA_LOCUS1289</name>
</gene>
<evidence type="ECO:0000256" key="2">
    <source>
        <dbReference type="ARBA" id="ARBA00008320"/>
    </source>
</evidence>
<evidence type="ECO:0000256" key="3">
    <source>
        <dbReference type="ARBA" id="ARBA00021704"/>
    </source>
</evidence>
<dbReference type="GO" id="GO:0030488">
    <property type="term" value="P:tRNA methylation"/>
    <property type="evidence" value="ECO:0007669"/>
    <property type="project" value="InterPro"/>
</dbReference>
<proteinExistence type="inferred from homology"/>
<organism evidence="7 8">
    <name type="scientific">Diatraea saccharalis</name>
    <name type="common">sugarcane borer</name>
    <dbReference type="NCBI Taxonomy" id="40085"/>
    <lineage>
        <taxon>Eukaryota</taxon>
        <taxon>Metazoa</taxon>
        <taxon>Ecdysozoa</taxon>
        <taxon>Arthropoda</taxon>
        <taxon>Hexapoda</taxon>
        <taxon>Insecta</taxon>
        <taxon>Pterygota</taxon>
        <taxon>Neoptera</taxon>
        <taxon>Endopterygota</taxon>
        <taxon>Lepidoptera</taxon>
        <taxon>Glossata</taxon>
        <taxon>Ditrysia</taxon>
        <taxon>Pyraloidea</taxon>
        <taxon>Crambidae</taxon>
        <taxon>Crambinae</taxon>
        <taxon>Diatraea</taxon>
    </lineage>
</organism>
<keyword evidence="5" id="KW-0539">Nucleus</keyword>
<comment type="similarity">
    <text evidence="2">Belongs to the TRM6/GCD10 family.</text>
</comment>
<dbReference type="InterPro" id="IPR017423">
    <property type="entry name" value="TRM6"/>
</dbReference>
<evidence type="ECO:0000313" key="8">
    <source>
        <dbReference type="Proteomes" id="UP001153714"/>
    </source>
</evidence>
<reference evidence="7" key="2">
    <citation type="submission" date="2022-10" db="EMBL/GenBank/DDBJ databases">
        <authorList>
            <consortium name="ENA_rothamsted_submissions"/>
            <consortium name="culmorum"/>
            <person name="King R."/>
        </authorList>
    </citation>
    <scope>NUCLEOTIDE SEQUENCE</scope>
</reference>
<keyword evidence="4" id="KW-0819">tRNA processing</keyword>
<evidence type="ECO:0000256" key="1">
    <source>
        <dbReference type="ARBA" id="ARBA00004123"/>
    </source>
</evidence>
<evidence type="ECO:0000256" key="4">
    <source>
        <dbReference type="ARBA" id="ARBA00022694"/>
    </source>
</evidence>
<name>A0A9N9QTP6_9NEOP</name>
<evidence type="ECO:0000256" key="6">
    <source>
        <dbReference type="ARBA" id="ARBA00032319"/>
    </source>
</evidence>
<protein>
    <recommendedName>
        <fullName evidence="3">tRNA (adenine(58)-N(1))-methyltransferase non-catalytic subunit TRM6</fullName>
    </recommendedName>
    <alternativeName>
        <fullName evidence="6">tRNA(m1A58)-methyltransferase subunit TRM6</fullName>
    </alternativeName>
</protein>
<dbReference type="EMBL" id="OU893341">
    <property type="protein sequence ID" value="CAG9783094.1"/>
    <property type="molecule type" value="Genomic_DNA"/>
</dbReference>
<dbReference type="PANTHER" id="PTHR12945">
    <property type="entry name" value="TRANSLATION INITIATION FACTOR EIF3-RELATED"/>
    <property type="match status" value="1"/>
</dbReference>
<dbReference type="GO" id="GO:0031515">
    <property type="term" value="C:tRNA (m1A) methyltransferase complex"/>
    <property type="evidence" value="ECO:0007669"/>
    <property type="project" value="InterPro"/>
</dbReference>
<accession>A0A9N9QTP6</accession>
<evidence type="ECO:0000256" key="5">
    <source>
        <dbReference type="ARBA" id="ARBA00023242"/>
    </source>
</evidence>
<dbReference type="PANTHER" id="PTHR12945:SF0">
    <property type="entry name" value="TRNA (ADENINE(58)-N(1))-METHYLTRANSFERASE NON-CATALYTIC SUBUNIT TRM6"/>
    <property type="match status" value="1"/>
</dbReference>
<comment type="subcellular location">
    <subcellularLocation>
        <location evidence="1">Nucleus</location>
    </subcellularLocation>
</comment>